<dbReference type="Proteomes" id="UP000272025">
    <property type="component" value="Unassembled WGS sequence"/>
</dbReference>
<dbReference type="NCBIfam" id="TIGR01245">
    <property type="entry name" value="trpD"/>
    <property type="match status" value="1"/>
</dbReference>
<dbReference type="PANTHER" id="PTHR43285:SF2">
    <property type="entry name" value="ANTHRANILATE PHOSPHORIBOSYLTRANSFERASE"/>
    <property type="match status" value="1"/>
</dbReference>
<dbReference type="STRING" id="1314773.A0A3N2PQC7"/>
<dbReference type="AlphaFoldDB" id="A0A3N2PQC7"/>
<dbReference type="FunFam" id="3.40.1030.10:FF:000010">
    <property type="entry name" value="Anthranilate phosphoribosyltransferase"/>
    <property type="match status" value="1"/>
</dbReference>
<keyword evidence="1 5" id="KW-0328">Glycosyltransferase</keyword>
<feature type="domain" description="Glycosyl transferase family 3 N-terminal" evidence="4">
    <location>
        <begin position="18"/>
        <end position="73"/>
    </location>
</feature>
<name>A0A3N2PQC7_SODAK</name>
<dbReference type="GO" id="GO:0005829">
    <property type="term" value="C:cytosol"/>
    <property type="evidence" value="ECO:0007669"/>
    <property type="project" value="TreeGrafter"/>
</dbReference>
<dbReference type="EMBL" id="ML119058">
    <property type="protein sequence ID" value="ROT36713.1"/>
    <property type="molecule type" value="Genomic_DNA"/>
</dbReference>
<gene>
    <name evidence="5" type="ORF">SODALDRAFT_340931</name>
</gene>
<dbReference type="InterPro" id="IPR017459">
    <property type="entry name" value="Glycosyl_Trfase_fam3_N_dom"/>
</dbReference>
<evidence type="ECO:0000313" key="5">
    <source>
        <dbReference type="EMBL" id="ROT36713.1"/>
    </source>
</evidence>
<organism evidence="5 6">
    <name type="scientific">Sodiomyces alkalinus (strain CBS 110278 / VKM F-3762 / F11)</name>
    <name type="common">Alkaliphilic filamentous fungus</name>
    <dbReference type="NCBI Taxonomy" id="1314773"/>
    <lineage>
        <taxon>Eukaryota</taxon>
        <taxon>Fungi</taxon>
        <taxon>Dikarya</taxon>
        <taxon>Ascomycota</taxon>
        <taxon>Pezizomycotina</taxon>
        <taxon>Sordariomycetes</taxon>
        <taxon>Hypocreomycetidae</taxon>
        <taxon>Glomerellales</taxon>
        <taxon>Plectosphaerellaceae</taxon>
        <taxon>Sodiomyces</taxon>
    </lineage>
</organism>
<dbReference type="GO" id="GO:0000162">
    <property type="term" value="P:L-tryptophan biosynthetic process"/>
    <property type="evidence" value="ECO:0007669"/>
    <property type="project" value="InterPro"/>
</dbReference>
<feature type="domain" description="Glycosyl transferase family 3" evidence="3">
    <location>
        <begin position="99"/>
        <end position="396"/>
    </location>
</feature>
<evidence type="ECO:0000256" key="2">
    <source>
        <dbReference type="ARBA" id="ARBA00022679"/>
    </source>
</evidence>
<keyword evidence="6" id="KW-1185">Reference proteome</keyword>
<dbReference type="SUPFAM" id="SSF47648">
    <property type="entry name" value="Nucleoside phosphorylase/phosphoribosyltransferase N-terminal domain"/>
    <property type="match status" value="1"/>
</dbReference>
<dbReference type="Pfam" id="PF02885">
    <property type="entry name" value="Glycos_trans_3N"/>
    <property type="match status" value="1"/>
</dbReference>
<dbReference type="Gene3D" id="1.20.970.10">
    <property type="entry name" value="Transferase, Pyrimidine Nucleoside Phosphorylase, Chain C"/>
    <property type="match status" value="1"/>
</dbReference>
<keyword evidence="2 5" id="KW-0808">Transferase</keyword>
<dbReference type="InterPro" id="IPR035902">
    <property type="entry name" value="Nuc_phospho_transferase"/>
</dbReference>
<sequence>MADLKPLLKKLWPIPAGGSQVTADEIAEAISHFFTNQVSTAQAASLLIALHFTNLDRNADVMAASAAAMRRAAAQVDIPSLRAVVSAKRLAAGDYRGGLCDIVGTGGDSHNTFNISTTASVVASACLVVSKHGNKASTSKSGSADLVAHMRPVAPVLAAVAPRSLSRVYAATNYAFLFAPVFHPGMRFVAPLRRELPWRTIFNLLGPLASPVEDALEARVIGVARRELGPVFARALAVAGCRKALVVCGEEELDEVSCAGPTLCWRLRESGHHDQTVVGAGEAAPGVVTEHFKVRPADFGLSVHPLDTVSPGKEPSENADILKRILGGELPDDDPILEFVLMNTAALFVASGICEADSSAMGPGDDGNVITERGPGGERWKEGVRRARWAIKSGEAWRQWEAFVQVTNDIGGVLP</sequence>
<dbReference type="InterPro" id="IPR000312">
    <property type="entry name" value="Glycosyl_Trfase_fam3"/>
</dbReference>
<dbReference type="PANTHER" id="PTHR43285">
    <property type="entry name" value="ANTHRANILATE PHOSPHORIBOSYLTRANSFERASE"/>
    <property type="match status" value="1"/>
</dbReference>
<evidence type="ECO:0000259" key="4">
    <source>
        <dbReference type="Pfam" id="PF02885"/>
    </source>
</evidence>
<dbReference type="InterPro" id="IPR005940">
    <property type="entry name" value="Anthranilate_Pribosyl_Tfrase"/>
</dbReference>
<accession>A0A3N2PQC7</accession>
<evidence type="ECO:0000313" key="6">
    <source>
        <dbReference type="Proteomes" id="UP000272025"/>
    </source>
</evidence>
<dbReference type="Pfam" id="PF00591">
    <property type="entry name" value="Glycos_transf_3"/>
    <property type="match status" value="1"/>
</dbReference>
<evidence type="ECO:0000256" key="1">
    <source>
        <dbReference type="ARBA" id="ARBA00022676"/>
    </source>
</evidence>
<dbReference type="InterPro" id="IPR036320">
    <property type="entry name" value="Glycosyl_Trfase_fam3_N_dom_sf"/>
</dbReference>
<dbReference type="SUPFAM" id="SSF52418">
    <property type="entry name" value="Nucleoside phosphorylase/phosphoribosyltransferase catalytic domain"/>
    <property type="match status" value="1"/>
</dbReference>
<dbReference type="GO" id="GO:0004048">
    <property type="term" value="F:anthranilate phosphoribosyltransferase activity"/>
    <property type="evidence" value="ECO:0007669"/>
    <property type="project" value="InterPro"/>
</dbReference>
<protein>
    <submittedName>
        <fullName evidence="5">Anthranilate phosphoribosyltransferase</fullName>
    </submittedName>
</protein>
<reference evidence="5 6" key="1">
    <citation type="journal article" date="2018" name="Mol. Ecol.">
        <title>The obligate alkalophilic soda-lake fungus Sodiomyces alkalinus has shifted to a protein diet.</title>
        <authorList>
            <person name="Grum-Grzhimaylo A.A."/>
            <person name="Falkoski D.L."/>
            <person name="van den Heuvel J."/>
            <person name="Valero-Jimenez C.A."/>
            <person name="Min B."/>
            <person name="Choi I.G."/>
            <person name="Lipzen A."/>
            <person name="Daum C.G."/>
            <person name="Aanen D.K."/>
            <person name="Tsang A."/>
            <person name="Henrissat B."/>
            <person name="Bilanenko E.N."/>
            <person name="de Vries R.P."/>
            <person name="van Kan J.A.L."/>
            <person name="Grigoriev I.V."/>
            <person name="Debets A.J.M."/>
        </authorList>
    </citation>
    <scope>NUCLEOTIDE SEQUENCE [LARGE SCALE GENOMIC DNA]</scope>
    <source>
        <strain evidence="5 6">F11</strain>
    </source>
</reference>
<dbReference type="Gene3D" id="3.40.1030.10">
    <property type="entry name" value="Nucleoside phosphorylase/phosphoribosyltransferase catalytic domain"/>
    <property type="match status" value="1"/>
</dbReference>
<dbReference type="GeneID" id="39581481"/>
<dbReference type="OrthoDB" id="427800at2759"/>
<evidence type="ECO:0000259" key="3">
    <source>
        <dbReference type="Pfam" id="PF00591"/>
    </source>
</evidence>
<proteinExistence type="predicted"/>
<dbReference type="RefSeq" id="XP_028464519.1">
    <property type="nucleotide sequence ID" value="XM_028613003.1"/>
</dbReference>